<feature type="modified residue" description="N6-(pyridoxal phosphate)lysine" evidence="7">
    <location>
        <position position="221"/>
    </location>
</feature>
<evidence type="ECO:0000256" key="7">
    <source>
        <dbReference type="PIRSR" id="PIRSR001434-2"/>
    </source>
</evidence>
<evidence type="ECO:0000256" key="1">
    <source>
        <dbReference type="ARBA" id="ARBA00001933"/>
    </source>
</evidence>
<dbReference type="SUPFAM" id="SSF53383">
    <property type="entry name" value="PLP-dependent transferases"/>
    <property type="match status" value="1"/>
</dbReference>
<evidence type="ECO:0000256" key="6">
    <source>
        <dbReference type="ARBA" id="ARBA00052699"/>
    </source>
</evidence>
<dbReference type="STRING" id="1631356.VV01_20265"/>
<dbReference type="InterPro" id="IPR000277">
    <property type="entry name" value="Cys/Met-Metab_PyrdxlP-dep_enz"/>
</dbReference>
<gene>
    <name evidence="9" type="ORF">VV01_20265</name>
</gene>
<evidence type="ECO:0000256" key="3">
    <source>
        <dbReference type="ARBA" id="ARBA00047175"/>
    </source>
</evidence>
<dbReference type="GO" id="GO:0047982">
    <property type="term" value="F:homocysteine desulfhydrase activity"/>
    <property type="evidence" value="ECO:0007669"/>
    <property type="project" value="UniProtKB-EC"/>
</dbReference>
<organism evidence="9 10">
    <name type="scientific">Luteipulveratus halotolerans</name>
    <dbReference type="NCBI Taxonomy" id="1631356"/>
    <lineage>
        <taxon>Bacteria</taxon>
        <taxon>Bacillati</taxon>
        <taxon>Actinomycetota</taxon>
        <taxon>Actinomycetes</taxon>
        <taxon>Micrococcales</taxon>
        <taxon>Dermacoccaceae</taxon>
        <taxon>Luteipulveratus</taxon>
    </lineage>
</organism>
<evidence type="ECO:0000256" key="8">
    <source>
        <dbReference type="RuleBase" id="RU362118"/>
    </source>
</evidence>
<dbReference type="GO" id="GO:0018826">
    <property type="term" value="F:methionine gamma-lyase activity"/>
    <property type="evidence" value="ECO:0007669"/>
    <property type="project" value="UniProtKB-EC"/>
</dbReference>
<sequence length="422" mass="43506">MLSGMRTSSHHTATTPSVATVAVHAGREDLAGRGVHVPPLDQSSTYPLPSVEAGGAAYEQMATGGRPRQDDSLVYQRLWNPNVDRFERGVARLEGADEAVAFSSGMAAITACLLATVSAGRPHVVAVRPLYGGTDHLLATGLLGTQVTWATADEVAAAVRADTGLVVVESPANPTLDLVDIAAVVKAAGDVPVLVDNTFATPVLQQPLALGAALAVHSATKFLGGHGDLLGGVVATHDDWAVRLRQVRALTGGVLAPTAAYQLHRGLQTLPMRVRTQQAGAQVIAQWLVDQPEVADVAYPVLSQCDSAGLVATQMAGPGSVLSFTMAGGAEAAAAVAESCRLITHAVSLGGVDSLIEHAAALTQRPVAAEAKPNAALLRLSVGLEDPADLIADLAQAFRMSSQAWPTRSMEHGDAVKVDALT</sequence>
<dbReference type="EC" id="4.4.1.2" evidence="3"/>
<evidence type="ECO:0000313" key="9">
    <source>
        <dbReference type="EMBL" id="KNX38936.1"/>
    </source>
</evidence>
<dbReference type="Gene3D" id="3.90.1150.10">
    <property type="entry name" value="Aspartate Aminotransferase, domain 1"/>
    <property type="match status" value="1"/>
</dbReference>
<dbReference type="InterPro" id="IPR015421">
    <property type="entry name" value="PyrdxlP-dep_Trfase_major"/>
</dbReference>
<dbReference type="GO" id="GO:0019343">
    <property type="term" value="P:cysteine biosynthetic process via cystathionine"/>
    <property type="evidence" value="ECO:0007669"/>
    <property type="project" value="TreeGrafter"/>
</dbReference>
<dbReference type="GO" id="GO:0030170">
    <property type="term" value="F:pyridoxal phosphate binding"/>
    <property type="evidence" value="ECO:0007669"/>
    <property type="project" value="InterPro"/>
</dbReference>
<dbReference type="Gene3D" id="3.40.640.10">
    <property type="entry name" value="Type I PLP-dependent aspartate aminotransferase-like (Major domain)"/>
    <property type="match status" value="1"/>
</dbReference>
<dbReference type="FunFam" id="3.40.640.10:FF:000046">
    <property type="entry name" value="Cystathionine gamma-lyase"/>
    <property type="match status" value="1"/>
</dbReference>
<comment type="similarity">
    <text evidence="8">Belongs to the trans-sulfuration enzymes family.</text>
</comment>
<accession>A0A0L6CME6</accession>
<evidence type="ECO:0000313" key="10">
    <source>
        <dbReference type="Proteomes" id="UP000037397"/>
    </source>
</evidence>
<name>A0A0L6CME6_9MICO</name>
<dbReference type="Proteomes" id="UP000037397">
    <property type="component" value="Unassembled WGS sequence"/>
</dbReference>
<dbReference type="PATRIC" id="fig|1631356.3.peg.4073"/>
<comment type="cofactor">
    <cofactor evidence="1 8">
        <name>pyridoxal 5'-phosphate</name>
        <dbReference type="ChEBI" id="CHEBI:597326"/>
    </cofactor>
</comment>
<dbReference type="Pfam" id="PF01053">
    <property type="entry name" value="Cys_Met_Meta_PP"/>
    <property type="match status" value="1"/>
</dbReference>
<evidence type="ECO:0000256" key="4">
    <source>
        <dbReference type="ARBA" id="ARBA00047199"/>
    </source>
</evidence>
<dbReference type="GO" id="GO:0004123">
    <property type="term" value="F:cystathionine gamma-lyase activity"/>
    <property type="evidence" value="ECO:0007669"/>
    <property type="project" value="TreeGrafter"/>
</dbReference>
<dbReference type="PIRSF" id="PIRSF001434">
    <property type="entry name" value="CGS"/>
    <property type="match status" value="1"/>
</dbReference>
<dbReference type="GO" id="GO:0019346">
    <property type="term" value="P:transsulfuration"/>
    <property type="evidence" value="ECO:0007669"/>
    <property type="project" value="InterPro"/>
</dbReference>
<dbReference type="OrthoDB" id="9780685at2"/>
<evidence type="ECO:0000256" key="5">
    <source>
        <dbReference type="ARBA" id="ARBA00048780"/>
    </source>
</evidence>
<comment type="caution">
    <text evidence="9">The sequence shown here is derived from an EMBL/GenBank/DDBJ whole genome shotgun (WGS) entry which is preliminary data.</text>
</comment>
<dbReference type="PANTHER" id="PTHR11808:SF85">
    <property type="entry name" value="CYSTATHIONINE GAMMA-LYASE-RELATED"/>
    <property type="match status" value="1"/>
</dbReference>
<protein>
    <recommendedName>
        <fullName evidence="3">homocysteine desulfhydrase</fullName>
        <ecNumber evidence="3">4.4.1.2</ecNumber>
    </recommendedName>
    <alternativeName>
        <fullName evidence="4">Homocysteine desulfhydrase</fullName>
    </alternativeName>
</protein>
<dbReference type="PANTHER" id="PTHR11808">
    <property type="entry name" value="TRANS-SULFURATION ENZYME FAMILY MEMBER"/>
    <property type="match status" value="1"/>
</dbReference>
<comment type="catalytic activity">
    <reaction evidence="6">
        <text>L-methionine + H2O = methanethiol + 2-oxobutanoate + NH4(+)</text>
        <dbReference type="Rhea" id="RHEA:23800"/>
        <dbReference type="ChEBI" id="CHEBI:15377"/>
        <dbReference type="ChEBI" id="CHEBI:16007"/>
        <dbReference type="ChEBI" id="CHEBI:16763"/>
        <dbReference type="ChEBI" id="CHEBI:28938"/>
        <dbReference type="ChEBI" id="CHEBI:57844"/>
        <dbReference type="EC" id="4.4.1.11"/>
    </reaction>
    <physiologicalReaction direction="left-to-right" evidence="6">
        <dbReference type="Rhea" id="RHEA:23801"/>
    </physiologicalReaction>
</comment>
<dbReference type="GO" id="GO:0005737">
    <property type="term" value="C:cytoplasm"/>
    <property type="evidence" value="ECO:0007669"/>
    <property type="project" value="TreeGrafter"/>
</dbReference>
<comment type="catalytic activity">
    <reaction evidence="5">
        <text>L-homocysteine + H2O = 2-oxobutanoate + hydrogen sulfide + NH4(+) + H(+)</text>
        <dbReference type="Rhea" id="RHEA:14501"/>
        <dbReference type="ChEBI" id="CHEBI:15377"/>
        <dbReference type="ChEBI" id="CHEBI:15378"/>
        <dbReference type="ChEBI" id="CHEBI:16763"/>
        <dbReference type="ChEBI" id="CHEBI:28938"/>
        <dbReference type="ChEBI" id="CHEBI:29919"/>
        <dbReference type="ChEBI" id="CHEBI:58199"/>
        <dbReference type="EC" id="4.4.1.2"/>
    </reaction>
    <physiologicalReaction direction="left-to-right" evidence="5">
        <dbReference type="Rhea" id="RHEA:14502"/>
    </physiologicalReaction>
</comment>
<reference evidence="10" key="1">
    <citation type="submission" date="2015-03" db="EMBL/GenBank/DDBJ databases">
        <title>Luteipulveratus halotolerans sp. nov., a novel actinobacterium (Dermacoccaceae) from Sarawak, Malaysia.</title>
        <authorList>
            <person name="Juboi H."/>
            <person name="Basik A."/>
            <person name="Shamsul S.S."/>
            <person name="Arnold P."/>
            <person name="Schmitt E.K."/>
            <person name="Sanglier J.-J."/>
            <person name="Yeo T."/>
        </authorList>
    </citation>
    <scope>NUCLEOTIDE SEQUENCE [LARGE SCALE GENOMIC DNA]</scope>
    <source>
        <strain evidence="10">C296001</strain>
    </source>
</reference>
<proteinExistence type="inferred from homology"/>
<evidence type="ECO:0000256" key="2">
    <source>
        <dbReference type="ARBA" id="ARBA00022898"/>
    </source>
</evidence>
<keyword evidence="10" id="KW-1185">Reference proteome</keyword>
<dbReference type="EMBL" id="LAIR01000002">
    <property type="protein sequence ID" value="KNX38936.1"/>
    <property type="molecule type" value="Genomic_DNA"/>
</dbReference>
<keyword evidence="2 7" id="KW-0663">Pyridoxal phosphate</keyword>
<dbReference type="AlphaFoldDB" id="A0A0L6CME6"/>
<dbReference type="InterPro" id="IPR015424">
    <property type="entry name" value="PyrdxlP-dep_Trfase"/>
</dbReference>
<dbReference type="InterPro" id="IPR015422">
    <property type="entry name" value="PyrdxlP-dep_Trfase_small"/>
</dbReference>